<evidence type="ECO:0000313" key="1">
    <source>
        <dbReference type="EMBL" id="KJV62610.1"/>
    </source>
</evidence>
<accession>A0A0F3N3M0</accession>
<name>A0A0F3N3M0_RICAM</name>
<organism evidence="1 2">
    <name type="scientific">Rickettsia amblyommatis str. Ac/Pa</name>
    <dbReference type="NCBI Taxonomy" id="1359164"/>
    <lineage>
        <taxon>Bacteria</taxon>
        <taxon>Pseudomonadati</taxon>
        <taxon>Pseudomonadota</taxon>
        <taxon>Alphaproteobacteria</taxon>
        <taxon>Rickettsiales</taxon>
        <taxon>Rickettsiaceae</taxon>
        <taxon>Rickettsieae</taxon>
        <taxon>Rickettsia</taxon>
        <taxon>spotted fever group</taxon>
    </lineage>
</organism>
<gene>
    <name evidence="1" type="ORF">APHACPA_1641</name>
</gene>
<sequence>MNVFTGENKNFSKIVSIYSHNYLIYKYIYFIIKEEEQNIQIMINMSLLQKRESSN</sequence>
<dbReference type="EMBL" id="LANR01000001">
    <property type="protein sequence ID" value="KJV62610.1"/>
    <property type="molecule type" value="Genomic_DNA"/>
</dbReference>
<dbReference type="AlphaFoldDB" id="A0A0F3N3M0"/>
<comment type="caution">
    <text evidence="1">The sequence shown here is derived from an EMBL/GenBank/DDBJ whole genome shotgun (WGS) entry which is preliminary data.</text>
</comment>
<dbReference type="Proteomes" id="UP000033556">
    <property type="component" value="Unassembled WGS sequence"/>
</dbReference>
<protein>
    <submittedName>
        <fullName evidence="1">Uncharacterized protein</fullName>
    </submittedName>
</protein>
<proteinExistence type="predicted"/>
<keyword evidence="2" id="KW-1185">Reference proteome</keyword>
<evidence type="ECO:0000313" key="2">
    <source>
        <dbReference type="Proteomes" id="UP000033556"/>
    </source>
</evidence>
<reference evidence="1 2" key="1">
    <citation type="submission" date="2015-01" db="EMBL/GenBank/DDBJ databases">
        <title>Genome Sequencing of Rickettsiales.</title>
        <authorList>
            <person name="Daugherty S.C."/>
            <person name="Su Q."/>
            <person name="Abolude K."/>
            <person name="Beier-Sexton M."/>
            <person name="Carlyon J.A."/>
            <person name="Carter R."/>
            <person name="Day N.P."/>
            <person name="Dumler S.J."/>
            <person name="Dyachenko V."/>
            <person name="Godinez A."/>
            <person name="Kurtti T.J."/>
            <person name="Lichay M."/>
            <person name="Mullins K.E."/>
            <person name="Ott S."/>
            <person name="Pappas-Brown V."/>
            <person name="Paris D.H."/>
            <person name="Patel P."/>
            <person name="Richards A.L."/>
            <person name="Sadzewicz L."/>
            <person name="Sears K."/>
            <person name="Seidman D."/>
            <person name="Sengamalay N."/>
            <person name="Stenos J."/>
            <person name="Tallon L.J."/>
            <person name="Vincent G."/>
            <person name="Fraser C.M."/>
            <person name="Munderloh U."/>
            <person name="Dunning-Hotopp J.C."/>
        </authorList>
    </citation>
    <scope>NUCLEOTIDE SEQUENCE [LARGE SCALE GENOMIC DNA]</scope>
    <source>
        <strain evidence="1 2">Ac/Pa</strain>
    </source>
</reference>